<organism evidence="2">
    <name type="scientific">Hemiselmis andersenii</name>
    <name type="common">Cryptophyte alga</name>
    <dbReference type="NCBI Taxonomy" id="464988"/>
    <lineage>
        <taxon>Eukaryota</taxon>
        <taxon>Cryptophyceae</taxon>
        <taxon>Cryptomonadales</taxon>
        <taxon>Hemiselmidaceae</taxon>
        <taxon>Hemiselmis</taxon>
    </lineage>
</organism>
<evidence type="ECO:0000256" key="1">
    <source>
        <dbReference type="SAM" id="MobiDB-lite"/>
    </source>
</evidence>
<evidence type="ECO:0000313" key="2">
    <source>
        <dbReference type="EMBL" id="CAD8740956.1"/>
    </source>
</evidence>
<reference evidence="2" key="1">
    <citation type="submission" date="2021-01" db="EMBL/GenBank/DDBJ databases">
        <authorList>
            <person name="Corre E."/>
            <person name="Pelletier E."/>
            <person name="Niang G."/>
            <person name="Scheremetjew M."/>
            <person name="Finn R."/>
            <person name="Kale V."/>
            <person name="Holt S."/>
            <person name="Cochrane G."/>
            <person name="Meng A."/>
            <person name="Brown T."/>
            <person name="Cohen L."/>
        </authorList>
    </citation>
    <scope>NUCLEOTIDE SEQUENCE</scope>
    <source>
        <strain evidence="2">CCMP441</strain>
    </source>
</reference>
<protein>
    <submittedName>
        <fullName evidence="2">Uncharacterized protein</fullName>
    </submittedName>
</protein>
<feature type="region of interest" description="Disordered" evidence="1">
    <location>
        <begin position="159"/>
        <end position="189"/>
    </location>
</feature>
<name>A0A6T8JAY4_HEMAN</name>
<feature type="region of interest" description="Disordered" evidence="1">
    <location>
        <begin position="93"/>
        <end position="116"/>
    </location>
</feature>
<dbReference type="EMBL" id="HBFK01012387">
    <property type="protein sequence ID" value="CAD8740956.1"/>
    <property type="molecule type" value="Transcribed_RNA"/>
</dbReference>
<gene>
    <name evidence="2" type="ORF">HAND1043_LOCUS7448</name>
</gene>
<dbReference type="AlphaFoldDB" id="A0A6T8JAY4"/>
<proteinExistence type="predicted"/>
<sequence length="189" mass="20419">MATLSSAHVLCQVADRLAMSAEAHDPYPHMVEQHDFPGLSGSSLETVSFPSCTDLDIGEVTTGGGKLLFTKKGDEHMPRRLARRPPLQFNRHQTQTPLSEPRPPARVHTAEEEGVRAHRRQALLRSKMEGFSKKPMSPYSVESDSVESVEADVEGCKGVEGGLRMSGTGTPLAIGGAVVSEEPERCQSA</sequence>
<accession>A0A6T8JAY4</accession>